<sequence length="149" mass="16567">MKFSTREDISAPIDSVWETVTDFRSFERRALRNGIEVTRKADDQAGLGAGWTLRFSFRGSQRTLETEVTGCEPPNNMEFSGHVGGLDTVFTVELVALSQSVTRVMISLEVKPATLPARIMIQTAKLAKGKLDKRFRTQVGKYIKQIASA</sequence>
<evidence type="ECO:0000313" key="2">
    <source>
        <dbReference type="Proteomes" id="UP000199382"/>
    </source>
</evidence>
<keyword evidence="2" id="KW-1185">Reference proteome</keyword>
<evidence type="ECO:0000313" key="1">
    <source>
        <dbReference type="EMBL" id="SDL30057.1"/>
    </source>
</evidence>
<dbReference type="SUPFAM" id="SSF55961">
    <property type="entry name" value="Bet v1-like"/>
    <property type="match status" value="1"/>
</dbReference>
<organism evidence="1 2">
    <name type="scientific">Aliiruegeria lutimaris</name>
    <dbReference type="NCBI Taxonomy" id="571298"/>
    <lineage>
        <taxon>Bacteria</taxon>
        <taxon>Pseudomonadati</taxon>
        <taxon>Pseudomonadota</taxon>
        <taxon>Alphaproteobacteria</taxon>
        <taxon>Rhodobacterales</taxon>
        <taxon>Roseobacteraceae</taxon>
        <taxon>Aliiruegeria</taxon>
    </lineage>
</organism>
<protein>
    <submittedName>
        <fullName evidence="1">Polyketide cyclase / dehydrase and lipid transport</fullName>
    </submittedName>
</protein>
<dbReference type="AlphaFoldDB" id="A0A1G9IXT9"/>
<dbReference type="Proteomes" id="UP000199382">
    <property type="component" value="Unassembled WGS sequence"/>
</dbReference>
<dbReference type="InterPro" id="IPR019587">
    <property type="entry name" value="Polyketide_cyclase/dehydratase"/>
</dbReference>
<dbReference type="OrthoDB" id="7860307at2"/>
<dbReference type="STRING" id="571298.SAMN04488026_107712"/>
<name>A0A1G9IXT9_9RHOB</name>
<dbReference type="InterPro" id="IPR023393">
    <property type="entry name" value="START-like_dom_sf"/>
</dbReference>
<gene>
    <name evidence="1" type="ORF">SAMN04488026_107712</name>
</gene>
<accession>A0A1G9IXT9</accession>
<proteinExistence type="predicted"/>
<dbReference type="Gene3D" id="3.30.530.20">
    <property type="match status" value="1"/>
</dbReference>
<dbReference type="Pfam" id="PF10604">
    <property type="entry name" value="Polyketide_cyc2"/>
    <property type="match status" value="1"/>
</dbReference>
<dbReference type="EMBL" id="FNEK01000077">
    <property type="protein sequence ID" value="SDL30057.1"/>
    <property type="molecule type" value="Genomic_DNA"/>
</dbReference>
<dbReference type="CDD" id="cd07812">
    <property type="entry name" value="SRPBCC"/>
    <property type="match status" value="1"/>
</dbReference>
<dbReference type="RefSeq" id="WP_093163172.1">
    <property type="nucleotide sequence ID" value="NZ_FNEK01000077.1"/>
</dbReference>
<reference evidence="1 2" key="1">
    <citation type="submission" date="2016-10" db="EMBL/GenBank/DDBJ databases">
        <authorList>
            <person name="de Groot N.N."/>
        </authorList>
    </citation>
    <scope>NUCLEOTIDE SEQUENCE [LARGE SCALE GENOMIC DNA]</scope>
    <source>
        <strain evidence="1 2">DSM 25294</strain>
    </source>
</reference>